<dbReference type="RefSeq" id="WP_166158132.1">
    <property type="nucleotide sequence ID" value="NZ_JAAOIW010000033.1"/>
</dbReference>
<dbReference type="InterPro" id="IPR047650">
    <property type="entry name" value="Transpos_IS110"/>
</dbReference>
<sequence length="131" mass="14556">MVEQGYVDADDVDDCVRGTIKNKKAQVTDSLFGTMTAHQIRLIKDCWEHIEYLEKSVARLEEEIHAHLQPYRQEYELLQTVPGISEITAAALIAEIGIDMNPFPTADHLASWAGVAPGNHESAGKKKVQKA</sequence>
<keyword evidence="3" id="KW-1185">Reference proteome</keyword>
<dbReference type="PANTHER" id="PTHR33055:SF15">
    <property type="entry name" value="TRANSPOSASE-RELATED"/>
    <property type="match status" value="1"/>
</dbReference>
<accession>A0ABX0JMH8</accession>
<dbReference type="PANTHER" id="PTHR33055">
    <property type="entry name" value="TRANSPOSASE FOR INSERTION SEQUENCE ELEMENT IS1111A"/>
    <property type="match status" value="1"/>
</dbReference>
<dbReference type="Proteomes" id="UP001165962">
    <property type="component" value="Unassembled WGS sequence"/>
</dbReference>
<name>A0ABX0JMH8_9BACL</name>
<dbReference type="InterPro" id="IPR003346">
    <property type="entry name" value="Transposase_20"/>
</dbReference>
<comment type="caution">
    <text evidence="2">The sequence shown here is derived from an EMBL/GenBank/DDBJ whole genome shotgun (WGS) entry which is preliminary data.</text>
</comment>
<evidence type="ECO:0000313" key="3">
    <source>
        <dbReference type="Proteomes" id="UP001165962"/>
    </source>
</evidence>
<feature type="domain" description="Transposase IS116/IS110/IS902 C-terminal" evidence="1">
    <location>
        <begin position="76"/>
        <end position="127"/>
    </location>
</feature>
<dbReference type="Pfam" id="PF02371">
    <property type="entry name" value="Transposase_20"/>
    <property type="match status" value="1"/>
</dbReference>
<organism evidence="2 3">
    <name type="scientific">Paenibacillus agricola</name>
    <dbReference type="NCBI Taxonomy" id="2716264"/>
    <lineage>
        <taxon>Bacteria</taxon>
        <taxon>Bacillati</taxon>
        <taxon>Bacillota</taxon>
        <taxon>Bacilli</taxon>
        <taxon>Bacillales</taxon>
        <taxon>Paenibacillaceae</taxon>
        <taxon>Paenibacillus</taxon>
    </lineage>
</organism>
<gene>
    <name evidence="2" type="ORF">G9U52_37420</name>
</gene>
<evidence type="ECO:0000313" key="2">
    <source>
        <dbReference type="EMBL" id="NHN35385.1"/>
    </source>
</evidence>
<reference evidence="2" key="1">
    <citation type="submission" date="2020-03" db="EMBL/GenBank/DDBJ databases">
        <title>Draft sequencing of Paenibacilllus sp. S3N08.</title>
        <authorList>
            <person name="Kim D.-U."/>
        </authorList>
    </citation>
    <scope>NUCLEOTIDE SEQUENCE</scope>
    <source>
        <strain evidence="2">S3N08</strain>
    </source>
</reference>
<protein>
    <submittedName>
        <fullName evidence="2">IS110 family transposase</fullName>
    </submittedName>
</protein>
<evidence type="ECO:0000259" key="1">
    <source>
        <dbReference type="Pfam" id="PF02371"/>
    </source>
</evidence>
<proteinExistence type="predicted"/>
<dbReference type="EMBL" id="JAAOIW010000033">
    <property type="protein sequence ID" value="NHN35385.1"/>
    <property type="molecule type" value="Genomic_DNA"/>
</dbReference>